<organism evidence="5 6">
    <name type="scientific">Astyanax mexicanus</name>
    <name type="common">Blind cave fish</name>
    <name type="synonym">Astyanax fasciatus mexicanus</name>
    <dbReference type="NCBI Taxonomy" id="7994"/>
    <lineage>
        <taxon>Eukaryota</taxon>
        <taxon>Metazoa</taxon>
        <taxon>Chordata</taxon>
        <taxon>Craniata</taxon>
        <taxon>Vertebrata</taxon>
        <taxon>Euteleostomi</taxon>
        <taxon>Actinopterygii</taxon>
        <taxon>Neopterygii</taxon>
        <taxon>Teleostei</taxon>
        <taxon>Ostariophysi</taxon>
        <taxon>Characiformes</taxon>
        <taxon>Characoidei</taxon>
        <taxon>Acestrorhamphidae</taxon>
        <taxon>Acestrorhamphinae</taxon>
        <taxon>Astyanax</taxon>
    </lineage>
</organism>
<dbReference type="SUPFAM" id="SSF50370">
    <property type="entry name" value="Ricin B-like lectins"/>
    <property type="match status" value="1"/>
</dbReference>
<feature type="compositionally biased region" description="Low complexity" evidence="3">
    <location>
        <begin position="1986"/>
        <end position="1995"/>
    </location>
</feature>
<feature type="compositionally biased region" description="Polar residues" evidence="3">
    <location>
        <begin position="1813"/>
        <end position="1827"/>
    </location>
</feature>
<feature type="compositionally biased region" description="Basic and acidic residues" evidence="3">
    <location>
        <begin position="655"/>
        <end position="675"/>
    </location>
</feature>
<feature type="region of interest" description="Disordered" evidence="3">
    <location>
        <begin position="1561"/>
        <end position="1835"/>
    </location>
</feature>
<dbReference type="GO" id="GO:0005212">
    <property type="term" value="F:structural constituent of eye lens"/>
    <property type="evidence" value="ECO:0007669"/>
    <property type="project" value="TreeGrafter"/>
</dbReference>
<feature type="compositionally biased region" description="Basic and acidic residues" evidence="3">
    <location>
        <begin position="1191"/>
        <end position="1200"/>
    </location>
</feature>
<accession>A0A3B1IGE4</accession>
<comment type="similarity">
    <text evidence="1">Belongs to the beta/gamma-crystallin family.</text>
</comment>
<feature type="compositionally biased region" description="Polar residues" evidence="3">
    <location>
        <begin position="451"/>
        <end position="461"/>
    </location>
</feature>
<feature type="region of interest" description="Disordered" evidence="3">
    <location>
        <begin position="2087"/>
        <end position="2269"/>
    </location>
</feature>
<feature type="domain" description="Beta/gamma crystallin 'Greek key'" evidence="4">
    <location>
        <begin position="2628"/>
        <end position="2670"/>
    </location>
</feature>
<dbReference type="Bgee" id="ENSAMXG00000039296">
    <property type="expression patterns" value="Expressed in zone of skin and 14 other cell types or tissues"/>
</dbReference>
<feature type="compositionally biased region" description="Basic residues" evidence="3">
    <location>
        <begin position="50"/>
        <end position="64"/>
    </location>
</feature>
<feature type="compositionally biased region" description="Basic and acidic residues" evidence="3">
    <location>
        <begin position="842"/>
        <end position="851"/>
    </location>
</feature>
<dbReference type="SMART" id="SM00458">
    <property type="entry name" value="RICIN"/>
    <property type="match status" value="1"/>
</dbReference>
<evidence type="ECO:0000256" key="3">
    <source>
        <dbReference type="SAM" id="MobiDB-lite"/>
    </source>
</evidence>
<feature type="compositionally biased region" description="Basic and acidic residues" evidence="3">
    <location>
        <begin position="17"/>
        <end position="30"/>
    </location>
</feature>
<feature type="compositionally biased region" description="Basic and acidic residues" evidence="3">
    <location>
        <begin position="1117"/>
        <end position="1128"/>
    </location>
</feature>
<feature type="compositionally biased region" description="Basic and acidic residues" evidence="3">
    <location>
        <begin position="1574"/>
        <end position="1583"/>
    </location>
</feature>
<evidence type="ECO:0000256" key="2">
    <source>
        <dbReference type="ARBA" id="ARBA00022737"/>
    </source>
</evidence>
<dbReference type="Gene3D" id="2.80.10.50">
    <property type="match status" value="1"/>
</dbReference>
<feature type="domain" description="Beta/gamma crystallin 'Greek key'" evidence="4">
    <location>
        <begin position="2402"/>
        <end position="2460"/>
    </location>
</feature>
<feature type="compositionally biased region" description="Polar residues" evidence="3">
    <location>
        <begin position="2159"/>
        <end position="2170"/>
    </location>
</feature>
<dbReference type="Pfam" id="PF00030">
    <property type="entry name" value="Crystall"/>
    <property type="match status" value="6"/>
</dbReference>
<proteinExistence type="inferred from homology"/>
<dbReference type="STRING" id="7994.ENSAMXP00000028630"/>
<dbReference type="Gene3D" id="2.60.20.10">
    <property type="entry name" value="Crystallins"/>
    <property type="match status" value="6"/>
</dbReference>
<feature type="region of interest" description="Disordered" evidence="3">
    <location>
        <begin position="1464"/>
        <end position="1521"/>
    </location>
</feature>
<feature type="domain" description="Beta/gamma crystallin 'Greek key'" evidence="4">
    <location>
        <begin position="2809"/>
        <end position="2853"/>
    </location>
</feature>
<feature type="region of interest" description="Disordered" evidence="3">
    <location>
        <begin position="264"/>
        <end position="308"/>
    </location>
</feature>
<feature type="domain" description="Beta/gamma crystallin 'Greek key'" evidence="4">
    <location>
        <begin position="2362"/>
        <end position="2401"/>
    </location>
</feature>
<feature type="compositionally biased region" description="Basic and acidic residues" evidence="3">
    <location>
        <begin position="927"/>
        <end position="942"/>
    </location>
</feature>
<keyword evidence="2" id="KW-0677">Repeat</keyword>
<feature type="compositionally biased region" description="Low complexity" evidence="3">
    <location>
        <begin position="621"/>
        <end position="647"/>
    </location>
</feature>
<keyword evidence="6" id="KW-1185">Reference proteome</keyword>
<feature type="compositionally biased region" description="Basic and acidic residues" evidence="3">
    <location>
        <begin position="1780"/>
        <end position="1794"/>
    </location>
</feature>
<dbReference type="PROSITE" id="PS50231">
    <property type="entry name" value="RICIN_B_LECTIN"/>
    <property type="match status" value="1"/>
</dbReference>
<feature type="compositionally biased region" description="Acidic residues" evidence="3">
    <location>
        <begin position="559"/>
        <end position="568"/>
    </location>
</feature>
<dbReference type="Ensembl" id="ENSAMXT00000047717.1">
    <property type="protein sequence ID" value="ENSAMXP00000028630.1"/>
    <property type="gene ID" value="ENSAMXG00000039296.1"/>
</dbReference>
<feature type="compositionally biased region" description="Basic and acidic residues" evidence="3">
    <location>
        <begin position="1487"/>
        <end position="1497"/>
    </location>
</feature>
<feature type="compositionally biased region" description="Basic and acidic residues" evidence="3">
    <location>
        <begin position="1930"/>
        <end position="1956"/>
    </location>
</feature>
<dbReference type="InterPro" id="IPR050252">
    <property type="entry name" value="Beta/Gamma-Crystallin"/>
</dbReference>
<dbReference type="Pfam" id="PF00652">
    <property type="entry name" value="Ricin_B_lectin"/>
    <property type="match status" value="1"/>
</dbReference>
<feature type="compositionally biased region" description="Basic and acidic residues" evidence="3">
    <location>
        <begin position="1400"/>
        <end position="1423"/>
    </location>
</feature>
<feature type="compositionally biased region" description="Basic and acidic residues" evidence="3">
    <location>
        <begin position="1649"/>
        <end position="1678"/>
    </location>
</feature>
<feature type="compositionally biased region" description="Polar residues" evidence="3">
    <location>
        <begin position="519"/>
        <end position="533"/>
    </location>
</feature>
<feature type="region of interest" description="Disordered" evidence="3">
    <location>
        <begin position="1"/>
        <end position="76"/>
    </location>
</feature>
<reference evidence="6" key="2">
    <citation type="journal article" date="2014" name="Nat. Commun.">
        <title>The cavefish genome reveals candidate genes for eye loss.</title>
        <authorList>
            <person name="McGaugh S.E."/>
            <person name="Gross J.B."/>
            <person name="Aken B."/>
            <person name="Blin M."/>
            <person name="Borowsky R."/>
            <person name="Chalopin D."/>
            <person name="Hinaux H."/>
            <person name="Jeffery W.R."/>
            <person name="Keene A."/>
            <person name="Ma L."/>
            <person name="Minx P."/>
            <person name="Murphy D."/>
            <person name="O'Quin K.E."/>
            <person name="Retaux S."/>
            <person name="Rohner N."/>
            <person name="Searle S.M."/>
            <person name="Stahl B.A."/>
            <person name="Tabin C."/>
            <person name="Volff J.N."/>
            <person name="Yoshizawa M."/>
            <person name="Warren W.C."/>
        </authorList>
    </citation>
    <scope>NUCLEOTIDE SEQUENCE [LARGE SCALE GENOMIC DNA]</scope>
    <source>
        <strain evidence="6">female</strain>
    </source>
</reference>
<dbReference type="InterPro" id="IPR011024">
    <property type="entry name" value="G_crystallin-like"/>
</dbReference>
<feature type="region of interest" description="Disordered" evidence="3">
    <location>
        <begin position="555"/>
        <end position="1450"/>
    </location>
</feature>
<feature type="region of interest" description="Disordered" evidence="3">
    <location>
        <begin position="212"/>
        <end position="248"/>
    </location>
</feature>
<dbReference type="GO" id="GO:0002088">
    <property type="term" value="P:lens development in camera-type eye"/>
    <property type="evidence" value="ECO:0007669"/>
    <property type="project" value="TreeGrafter"/>
</dbReference>
<feature type="domain" description="Beta/gamma crystallin 'Greek key'" evidence="4">
    <location>
        <begin position="2507"/>
        <end position="2549"/>
    </location>
</feature>
<reference evidence="5" key="4">
    <citation type="submission" date="2025-09" db="UniProtKB">
        <authorList>
            <consortium name="Ensembl"/>
        </authorList>
    </citation>
    <scope>IDENTIFICATION</scope>
</reference>
<name>A0A3B1IGE4_ASTMX</name>
<dbReference type="GO" id="GO:0007601">
    <property type="term" value="P:visual perception"/>
    <property type="evidence" value="ECO:0007669"/>
    <property type="project" value="TreeGrafter"/>
</dbReference>
<feature type="compositionally biased region" description="Polar residues" evidence="3">
    <location>
        <begin position="1096"/>
        <end position="1105"/>
    </location>
</feature>
<reference evidence="6" key="1">
    <citation type="submission" date="2013-03" db="EMBL/GenBank/DDBJ databases">
        <authorList>
            <person name="Jeffery W."/>
            <person name="Warren W."/>
            <person name="Wilson R.K."/>
        </authorList>
    </citation>
    <scope>NUCLEOTIDE SEQUENCE</scope>
    <source>
        <strain evidence="6">female</strain>
    </source>
</reference>
<sequence length="3078" mass="336885">MSVSKASKLRNLFTKSKSQEKESRDRDLRDGTPSPEPLSPDGLPASPADKKKRRFGTWKSKKKSPREVRDPLFFSNTDEFDTISSQMSFDQLSIRTEDNMMMSDTWSTLPSEATSMMSLDLYSSTPSSPTRRHRKSSEEKGGVLNRVATFFSIKRKNKPTSKDHEESGSPATSPDNPEVFTDLRQSSGSSDSEQVFVSEVRLKGSPSVHSVASLITDGGDLPFADSESSSRGSVREVTRPEKGEDVKTQRLVAEATRKLQVYLEETSVTNGDERQITQTTFKKCVEVPVKSPSESQSSEPQASEPELKRTVLKTYLAGKGNYTALTGVTLGLRSRNESSSESSSEQADGDSNMGKKNSGRRRSRKLSDGSREVLSPTKASSPEAEEGSSLASPSPVQVHKAVWVETHLEEEESDSPTLATPVADSPGESSPVLGTDSSSAPFSPLEEGSELASSVSSTQASVRIKTATRGSAEPPSSVEEVKSEKRRSVKLSKSEKFFAKKILVSSQTSLDREEEESTLDATSDVTSSQVQQKSEVRILPSHKNVNVEIKQLNRQSYDSLEESKEEADAECRLVEDEERSAELDAEEESQSTDMSGFKGQVKIVARSQQTSTVASRRVEKAGSGSNVGSSGKNSAPPVAAKTKAAVAQVTSYTESQKEENARKTAQNGREKKESRSPTTKEQPAAFSKFSDKSKIPKKAPEVPPKPKRTREKISSPDSPSMLQTHEMAQAGKTVTKPQPPLPSSKSETKSPVEDEVTIGLKANQASRTSYTKEQEPKKENILKSLSTNDKTDSPPTSPSLEEPTSNDSKGAVRSKILSQPQTAIEKTQASRSKLPPSPTVRKITDSKRKSTDSGNKSPKSFSKAENMPLSPTEQSSIKVTNETPLTRTKSPKKHKADASPTGSKLPRLTSPNAPKQPSEEEVDHGEDDSPRHPSRSDARLEHDDDSSTVNGPLSRSQSTERGQTAGNVVVKALPEAKLNRPVKELSDFPTAGSSIPAPRQKSPTKPKHRTEVEKVKVQDSVDSQTPAQAAEQNVDKEVEAKSVSADSQTPAQASEQDVSEKELQNLSVTTVKPTTEEETSTRTREQKIENREKDMGSNTSVTTTECTEDLKTPPQVSEEKVNKDKEKQSVTLKTVECPAAEQKPPQASKLKAAQVKEEQDETVEPVANLKTPTLIPEQKTDKPKGTAVMKNTEDKKEKQKVTVKTTEPTAALKTPAQTSKQEIASNQTSEQMMDKPEELQNTTMKITEEKKGKQKVTLKMTEHTETVENLPQASKQEVAQVGEAQNVTVKHAANLNSSTKTSEQPTDKPAQASKQDVVQEQKVTNEPVANLKASNQTSEQMMDKPKEIQSMKNTEEKKEKKNITAKTAEKNPPQASNQKINQVEEVQHGIANLKTLTEGSEQKIDKPKDLQSTTTKDKDKDTKTQLQTSEQKLSESETGPTPLECPAALKAPLQISDLKSDKIEDMHSVSMNTTADWQTSAKVNEPTVDKPKDEESRNLTASQHTSDSKSPTQVSNQEMVKTEQMLNTNIETAENAAYLETQSQISVQKVKTTKDKTELLTGQTAKSKTLPSKQEAKQTEEVKNTSAKVVENTADLKDAPQVSEQKVEKAKEEVQSMIVKAKDGTKDLHTRTLVSERKLDQVTQSLSTKTDEPTEKSKAKEVQAEEVKPEDHTADSKSPKPQQKLNKTEETKEAVLTTSSTQNQDSGSVLSGNSTQALAAVISGEKSGQIETKPAPETSVSQEKKLNGNFSADTAIQSDKPSQTKLGLFKEKTPSGPSIADKDRNAAAKIDKIAQKPAASGHKKAKELETESSEQSVRPQKGASETSKQADCKEQNIVVNGFAVNAETLLKTTTAAQIEEAGHKKPNTDASPQASKDEAEALQKPSDKTAVLDALKSATTEQFPEKDKPIDKPISHQAGQSKTSAQVATHMDKKSEVKKSRTTDDLKTIQKQKPDITKSPTKITETAKDAPFKKLPPPPNKSQQISSQDLPLSSKKLLKSKEAPSSWLDVDQGFEKKQNKMERRMDCSASDDGLLDTSDNSEDFIRNIKELCSPFSLPPKKHGQTRMMTPAFAMPAIKEDRFEKTFDPEEFTFGMRKTTGPKDPSPAMLIKKKNAEARSKQLPKRVGTEDSLLFKALSSRRGQDKTEEENAAEEKQNGEDQGTTDGSAKISSRLERMSILSNLMSSSRNQRKSSQTEPEADAIGIVSPTLPSQQVPTPSERSPVTPSETVLPPRGEEENSSDRGALVIGGSGESLKSPSTPPPVPSFSEVKLPDYLEKYLKKEKEATAASSKSSEAHSLLPAMEVGGSISVASGGISSSLGQKILPELPQPVSQQKPPTQTKLPSPTRTQITTVRSFHKRPGKLVIFQQVQFGGEAYEVFRDVEDATSLQLSPIISLKVVRGCWLLYEKPGFQGRSIALEEGPSEVVNEWAETDPGQEVGPNGVPLPNKPIVIGSIRLAVRDYSLPKIELFTEPNGMGRVSPFCDDTVEVCSYGLPQSTGSIKVYSGVWIVFSDPGFQGLLSVLEPGEYPCPESWGFPAPFIGSLRPLKMGGIKVENPKEVKAVLYEAPLFEGACMEIEEDVFEIGEVEEEQIQKENGTEDAGENGELSLAIQEKRLTSVGSMKILSGLWVGYTEPGFEGRQYVLEEGEYIDCSEWGGLDSPLRSLRPVHAEFVSPQLKLFSERDFAERSLNVDLLGPVMAMEDTGYGTKTQSVEVLSGVWVAFENAAFSGEMYVLEKGLYGSPEDWGALNHKISSLQPVFLDQSGGQPRFKIQMFSEPDFQGEVVVLEESLAFLPDGFCPRSCKVLAGSWVAFEGPQFTENMYVLEEGEYRDTEAMGCLRPDCTIQSLHTVGHEFSLPSITLFCKLSFRGRKFVLTDGAISLSSAGIDGRVQSLLVNGGMWVLYEGKNFHGRQILLQPSEIGDWRKFSGWQQIGSLRPLLQKPTYFRLRSAETGCVMSLSGPLDDIKLVRVQVVEETGGDEQVWLYQNGLLRCKLVEDCCLETSGSVMMAGGRLNISPEHGKENQFWNVTADGLVRSNLKPDLVLEVKGGQQYDKTQVILNTFDERKSNQRWTVEIL</sequence>
<feature type="compositionally biased region" description="Basic and acidic residues" evidence="3">
    <location>
        <begin position="1605"/>
        <end position="1640"/>
    </location>
</feature>
<feature type="compositionally biased region" description="Polar residues" evidence="3">
    <location>
        <begin position="1020"/>
        <end position="1031"/>
    </location>
</feature>
<feature type="compositionally biased region" description="Polar residues" evidence="3">
    <location>
        <begin position="1748"/>
        <end position="1765"/>
    </location>
</feature>
<feature type="compositionally biased region" description="Basic and acidic residues" evidence="3">
    <location>
        <begin position="1903"/>
        <end position="1914"/>
    </location>
</feature>
<feature type="compositionally biased region" description="Polar residues" evidence="3">
    <location>
        <begin position="1267"/>
        <end position="1304"/>
    </location>
</feature>
<feature type="compositionally biased region" description="Polar residues" evidence="3">
    <location>
        <begin position="1498"/>
        <end position="1521"/>
    </location>
</feature>
<feature type="compositionally biased region" description="Basic and acidic residues" evidence="3">
    <location>
        <begin position="1079"/>
        <end position="1095"/>
    </location>
</feature>
<dbReference type="InterPro" id="IPR035992">
    <property type="entry name" value="Ricin_B-like_lectins"/>
</dbReference>
<feature type="compositionally biased region" description="Basic and acidic residues" evidence="3">
    <location>
        <begin position="689"/>
        <end position="700"/>
    </location>
</feature>
<feature type="domain" description="Beta/gamma crystallin 'Greek key'" evidence="4">
    <location>
        <begin position="2719"/>
        <end position="2761"/>
    </location>
</feature>
<feature type="compositionally biased region" description="Polar residues" evidence="3">
    <location>
        <begin position="266"/>
        <end position="281"/>
    </location>
</feature>
<dbReference type="Proteomes" id="UP000018467">
    <property type="component" value="Unassembled WGS sequence"/>
</dbReference>
<feature type="compositionally biased region" description="Polar residues" evidence="3">
    <location>
        <begin position="1044"/>
        <end position="1056"/>
    </location>
</feature>
<feature type="compositionally biased region" description="Basic and acidic residues" evidence="3">
    <location>
        <begin position="770"/>
        <end position="781"/>
    </location>
</feature>
<dbReference type="InParanoid" id="A0A3B1IGE4"/>
<reference evidence="5" key="3">
    <citation type="submission" date="2025-08" db="UniProtKB">
        <authorList>
            <consortium name="Ensembl"/>
        </authorList>
    </citation>
    <scope>IDENTIFICATION</scope>
</reference>
<dbReference type="PANTHER" id="PTHR11818">
    <property type="entry name" value="BETA/GAMMA CRYSTALLIN"/>
    <property type="match status" value="1"/>
</dbReference>
<feature type="compositionally biased region" description="Polar residues" evidence="3">
    <location>
        <begin position="2331"/>
        <end position="2349"/>
    </location>
</feature>
<feature type="region of interest" description="Disordered" evidence="3">
    <location>
        <begin position="505"/>
        <end position="534"/>
    </location>
</feature>
<feature type="region of interest" description="Disordered" evidence="3">
    <location>
        <begin position="331"/>
        <end position="491"/>
    </location>
</feature>
<evidence type="ECO:0000259" key="4">
    <source>
        <dbReference type="PROSITE" id="PS50915"/>
    </source>
</evidence>
<feature type="compositionally biased region" description="Polar residues" evidence="3">
    <location>
        <begin position="947"/>
        <end position="966"/>
    </location>
</feature>
<evidence type="ECO:0000313" key="6">
    <source>
        <dbReference type="Proteomes" id="UP000018467"/>
    </source>
</evidence>
<dbReference type="PROSITE" id="PS50915">
    <property type="entry name" value="CRYSTALLIN_BETA_GAMMA"/>
    <property type="match status" value="7"/>
</dbReference>
<feature type="region of interest" description="Disordered" evidence="3">
    <location>
        <begin position="1857"/>
        <end position="2004"/>
    </location>
</feature>
<feature type="compositionally biased region" description="Polar residues" evidence="3">
    <location>
        <begin position="2209"/>
        <end position="2228"/>
    </location>
</feature>
<dbReference type="SUPFAM" id="SSF49695">
    <property type="entry name" value="gamma-Crystallin-like"/>
    <property type="match status" value="3"/>
</dbReference>
<feature type="compositionally biased region" description="Polar residues" evidence="3">
    <location>
        <begin position="1696"/>
        <end position="1717"/>
    </location>
</feature>
<dbReference type="InterPro" id="IPR000772">
    <property type="entry name" value="Ricin_B_lectin"/>
</dbReference>
<feature type="compositionally biased region" description="Acidic residues" evidence="3">
    <location>
        <begin position="575"/>
        <end position="590"/>
    </location>
</feature>
<feature type="compositionally biased region" description="Polar residues" evidence="3">
    <location>
        <begin position="1917"/>
        <end position="1927"/>
    </location>
</feature>
<feature type="compositionally biased region" description="Basic and acidic residues" evidence="3">
    <location>
        <begin position="1341"/>
        <end position="1362"/>
    </location>
</feature>
<feature type="compositionally biased region" description="Basic and acidic residues" evidence="3">
    <location>
        <begin position="233"/>
        <end position="248"/>
    </location>
</feature>
<evidence type="ECO:0000313" key="5">
    <source>
        <dbReference type="Ensembl" id="ENSAMXP00000028630.1"/>
    </source>
</evidence>
<feature type="compositionally biased region" description="Polar residues" evidence="3">
    <location>
        <begin position="183"/>
        <end position="195"/>
    </location>
</feature>
<feature type="compositionally biased region" description="Basic and acidic residues" evidence="3">
    <location>
        <begin position="1875"/>
        <end position="1887"/>
    </location>
</feature>
<feature type="compositionally biased region" description="Polar residues" evidence="3">
    <location>
        <begin position="1215"/>
        <end position="1231"/>
    </location>
</feature>
<feature type="compositionally biased region" description="Polar residues" evidence="3">
    <location>
        <begin position="869"/>
        <end position="888"/>
    </location>
</feature>
<feature type="compositionally biased region" description="Basic and acidic residues" evidence="3">
    <location>
        <begin position="977"/>
        <end position="986"/>
    </location>
</feature>
<feature type="region of interest" description="Disordered" evidence="3">
    <location>
        <begin position="117"/>
        <end position="195"/>
    </location>
</feature>
<feature type="compositionally biased region" description="Polar residues" evidence="3">
    <location>
        <begin position="1469"/>
        <end position="1482"/>
    </location>
</feature>
<feature type="compositionally biased region" description="Low complexity" evidence="3">
    <location>
        <begin position="286"/>
        <end position="304"/>
    </location>
</feature>
<feature type="compositionally biased region" description="Polar residues" evidence="3">
    <location>
        <begin position="1312"/>
        <end position="1324"/>
    </location>
</feature>
<feature type="domain" description="Beta/gamma crystallin 'Greek key'" evidence="4">
    <location>
        <begin position="2900"/>
        <end position="2941"/>
    </location>
</feature>
<dbReference type="InterPro" id="IPR001064">
    <property type="entry name" value="Beta/gamma_crystallin"/>
</dbReference>
<feature type="compositionally biased region" description="Polar residues" evidence="3">
    <location>
        <begin position="2179"/>
        <end position="2197"/>
    </location>
</feature>
<feature type="compositionally biased region" description="Basic and acidic residues" evidence="3">
    <location>
        <begin position="1009"/>
        <end position="1019"/>
    </location>
</feature>
<dbReference type="PANTHER" id="PTHR11818:SF2">
    <property type="entry name" value="BETA_GAMMA CRYSTALLIN DOMAIN-CONTAINING PROTEIN 1"/>
    <property type="match status" value="1"/>
</dbReference>
<dbReference type="SMART" id="SM00247">
    <property type="entry name" value="XTALbg"/>
    <property type="match status" value="6"/>
</dbReference>
<protein>
    <submittedName>
        <fullName evidence="5">Crystallin beta-gamma domain containing 1a</fullName>
    </submittedName>
</protein>
<feature type="region of interest" description="Disordered" evidence="3">
    <location>
        <begin position="2328"/>
        <end position="2349"/>
    </location>
</feature>
<feature type="region of interest" description="Disordered" evidence="3">
    <location>
        <begin position="2019"/>
        <end position="2038"/>
    </location>
</feature>
<dbReference type="GeneTree" id="ENSGT00940000155695"/>
<dbReference type="FunCoup" id="A0A3B1IGE4">
    <property type="interactions" value="11"/>
</dbReference>
<feature type="compositionally biased region" description="Polar residues" evidence="3">
    <location>
        <begin position="1561"/>
        <end position="1572"/>
    </location>
</feature>
<feature type="compositionally biased region" description="Polar residues" evidence="3">
    <location>
        <begin position="816"/>
        <end position="831"/>
    </location>
</feature>
<evidence type="ECO:0000256" key="1">
    <source>
        <dbReference type="ARBA" id="ARBA00009646"/>
    </source>
</evidence>